<feature type="chain" id="PRO_5014730387" evidence="4">
    <location>
        <begin position="26"/>
        <end position="428"/>
    </location>
</feature>
<dbReference type="InterPro" id="IPR022441">
    <property type="entry name" value="Para_beta_helix_rpt-2"/>
</dbReference>
<gene>
    <name evidence="6" type="ORF">C0630_16995</name>
</gene>
<dbReference type="STRING" id="1111735.GCA_000428045_03593"/>
<keyword evidence="4" id="KW-0732">Signal</keyword>
<evidence type="ECO:0000256" key="4">
    <source>
        <dbReference type="SAM" id="SignalP"/>
    </source>
</evidence>
<dbReference type="InterPro" id="IPR007742">
    <property type="entry name" value="NosD_dom"/>
</dbReference>
<protein>
    <submittedName>
        <fullName evidence="6">Nitrous oxide reductase family maturation protein NosD</fullName>
    </submittedName>
</protein>
<evidence type="ECO:0000259" key="5">
    <source>
        <dbReference type="SMART" id="SM00722"/>
    </source>
</evidence>
<reference evidence="6 7" key="1">
    <citation type="submission" date="2017-11" db="EMBL/GenBank/DDBJ databases">
        <title>Genome-resolved metagenomics identifies genetic mobility, metabolic interactions, and unexpected diversity in perchlorate-reducing communities.</title>
        <authorList>
            <person name="Barnum T.P."/>
            <person name="Figueroa I.A."/>
            <person name="Carlstrom C.I."/>
            <person name="Lucas L.N."/>
            <person name="Engelbrektson A.L."/>
            <person name="Coates J.D."/>
        </authorList>
    </citation>
    <scope>NUCLEOTIDE SEQUENCE [LARGE SCALE GENOMIC DNA]</scope>
    <source>
        <strain evidence="6">BM301</strain>
    </source>
</reference>
<dbReference type="SMART" id="SM00710">
    <property type="entry name" value="PbH1"/>
    <property type="match status" value="6"/>
</dbReference>
<dbReference type="EMBL" id="PKUN01000027">
    <property type="protein sequence ID" value="PLX60219.1"/>
    <property type="molecule type" value="Genomic_DNA"/>
</dbReference>
<dbReference type="InterPro" id="IPR006633">
    <property type="entry name" value="Carb-bd_sugar_hydrolysis-dom"/>
</dbReference>
<dbReference type="InterPro" id="IPR012334">
    <property type="entry name" value="Pectin_lyas_fold"/>
</dbReference>
<feature type="domain" description="Carbohydrate-binding/sugar hydrolysis" evidence="5">
    <location>
        <begin position="204"/>
        <end position="354"/>
    </location>
</feature>
<keyword evidence="2" id="KW-0677">Repeat</keyword>
<accession>A0A2N6CSX9</accession>
<dbReference type="AlphaFoldDB" id="A0A2N6CSX9"/>
<dbReference type="PANTHER" id="PTHR22990">
    <property type="entry name" value="F-BOX ONLY PROTEIN"/>
    <property type="match status" value="1"/>
</dbReference>
<comment type="pathway">
    <text evidence="1">Protein modification; protein ubiquitination.</text>
</comment>
<evidence type="ECO:0000256" key="3">
    <source>
        <dbReference type="ARBA" id="ARBA00022786"/>
    </source>
</evidence>
<evidence type="ECO:0000256" key="2">
    <source>
        <dbReference type="ARBA" id="ARBA00022737"/>
    </source>
</evidence>
<evidence type="ECO:0000313" key="7">
    <source>
        <dbReference type="Proteomes" id="UP000235015"/>
    </source>
</evidence>
<dbReference type="NCBIfam" id="TIGR04247">
    <property type="entry name" value="NosD_copper_fam"/>
    <property type="match status" value="1"/>
</dbReference>
<dbReference type="InterPro" id="IPR051550">
    <property type="entry name" value="SCF-Subunits/Alg-Epimerases"/>
</dbReference>
<dbReference type="InterPro" id="IPR006626">
    <property type="entry name" value="PbH1"/>
</dbReference>
<dbReference type="InterPro" id="IPR026464">
    <property type="entry name" value="NosD_copper_fam"/>
</dbReference>
<proteinExistence type="predicted"/>
<feature type="signal peptide" evidence="4">
    <location>
        <begin position="1"/>
        <end position="25"/>
    </location>
</feature>
<organism evidence="6 7">
    <name type="scientific">Sedimenticola selenatireducens</name>
    <dbReference type="NCBI Taxonomy" id="191960"/>
    <lineage>
        <taxon>Bacteria</taxon>
        <taxon>Pseudomonadati</taxon>
        <taxon>Pseudomonadota</taxon>
        <taxon>Gammaproteobacteria</taxon>
        <taxon>Chromatiales</taxon>
        <taxon>Sedimenticolaceae</taxon>
        <taxon>Sedimenticola</taxon>
    </lineage>
</organism>
<feature type="domain" description="Carbohydrate-binding/sugar hydrolysis" evidence="5">
    <location>
        <begin position="37"/>
        <end position="194"/>
    </location>
</feature>
<keyword evidence="3" id="KW-0833">Ubl conjugation pathway</keyword>
<dbReference type="NCBIfam" id="TIGR03804">
    <property type="entry name" value="para_beta_helix"/>
    <property type="match status" value="1"/>
</dbReference>
<dbReference type="SUPFAM" id="SSF51126">
    <property type="entry name" value="Pectin lyase-like"/>
    <property type="match status" value="1"/>
</dbReference>
<dbReference type="SMART" id="SM00722">
    <property type="entry name" value="CASH"/>
    <property type="match status" value="2"/>
</dbReference>
<dbReference type="InterPro" id="IPR011050">
    <property type="entry name" value="Pectin_lyase_fold/virulence"/>
</dbReference>
<sequence>MRLPLPRRFAQCLLLYCILIPLSLAAGTPLQPLIDAALPGATLQLPAGHYSGPVVIDKPLTIDGGGQAIIDGGGQGTVVTIETDGARLSNLRITGSGDRHNELDAGILVTGKFNVVKDNMLDDVLFGIALHQSEHGIIRRNHIRSKRREVAQRGDGIRIWYSSSNKVMQNQVTDARDLIVLDSHDNSLTGNRVEGGRYSLHVVNSQGTRIQGNRFVGNEAGIFTLKTNGLVIRDNMVAEIKDVTGVGIGLKESSSAVIEGNRILNVTIGIALDLSPEDETLPNQVRDNLIAYSTVGIQFLSDRGGNQLSSNHFQNNFIQVAVRNGGGAMKNQWRGNFWSDYAGFDRDGDGTGDTPYELHAYADQLWLDYPSTQFFIASPTFSLLDFLERLAPFTEPRLMVRDSDPVYTTQEGTVAASQEAESTTCSLC</sequence>
<evidence type="ECO:0000313" key="6">
    <source>
        <dbReference type="EMBL" id="PLX60219.1"/>
    </source>
</evidence>
<dbReference type="PANTHER" id="PTHR22990:SF15">
    <property type="entry name" value="F-BOX ONLY PROTEIN 10"/>
    <property type="match status" value="1"/>
</dbReference>
<name>A0A2N6CSX9_9GAMM</name>
<evidence type="ECO:0000256" key="1">
    <source>
        <dbReference type="ARBA" id="ARBA00004906"/>
    </source>
</evidence>
<dbReference type="Pfam" id="PF05048">
    <property type="entry name" value="NosD"/>
    <property type="match status" value="1"/>
</dbReference>
<comment type="caution">
    <text evidence="6">The sequence shown here is derived from an EMBL/GenBank/DDBJ whole genome shotgun (WGS) entry which is preliminary data.</text>
</comment>
<dbReference type="Gene3D" id="2.160.20.10">
    <property type="entry name" value="Single-stranded right-handed beta-helix, Pectin lyase-like"/>
    <property type="match status" value="2"/>
</dbReference>
<dbReference type="Proteomes" id="UP000235015">
    <property type="component" value="Unassembled WGS sequence"/>
</dbReference>